<gene>
    <name evidence="1" type="ORF">AC579_6816</name>
</gene>
<dbReference type="Proteomes" id="UP000073492">
    <property type="component" value="Unassembled WGS sequence"/>
</dbReference>
<dbReference type="AlphaFoldDB" id="A0A139IQ11"/>
<sequence>MDEASNNRIAQTLLPSGRTCPRWKVMYYIHQSLNGRRDAKNNRVAGTFGEGESPWQFQADFIEQRAELLCRRIARDCPSDLLYYGRPLGLISCVQAGLPAYEYWGKHGFCEYCWVEGDRTKEDGCNETGSSATVEGELHAKDAIGLHYPTCSGQHSSTRALPSFVSSSVIASDGSNMLDPIAAVNQGANAMPTTCSASLLSYRQAMRAVATTSHIWPSLPHAASQLHFPAASLRSDKALVDRRLAALRSSRVNSRQRLVTHSFHAKNPSVGNEY</sequence>
<protein>
    <submittedName>
        <fullName evidence="1">Uncharacterized protein</fullName>
    </submittedName>
</protein>
<evidence type="ECO:0000313" key="2">
    <source>
        <dbReference type="Proteomes" id="UP000073492"/>
    </source>
</evidence>
<reference evidence="1 2" key="1">
    <citation type="submission" date="2015-07" db="EMBL/GenBank/DDBJ databases">
        <title>Comparative genomics of the Sigatoka disease complex on banana suggests a link between parallel evolutionary changes in Pseudocercospora fijiensis and Pseudocercospora eumusae and increased virulence on the banana host.</title>
        <authorList>
            <person name="Chang T.-C."/>
            <person name="Salvucci A."/>
            <person name="Crous P.W."/>
            <person name="Stergiopoulos I."/>
        </authorList>
    </citation>
    <scope>NUCLEOTIDE SEQUENCE [LARGE SCALE GENOMIC DNA]</scope>
    <source>
        <strain evidence="1 2">CBS 116634</strain>
    </source>
</reference>
<dbReference type="OrthoDB" id="3643047at2759"/>
<evidence type="ECO:0000313" key="1">
    <source>
        <dbReference type="EMBL" id="KXT16853.1"/>
    </source>
</evidence>
<organism evidence="1 2">
    <name type="scientific">Pseudocercospora musae</name>
    <dbReference type="NCBI Taxonomy" id="113226"/>
    <lineage>
        <taxon>Eukaryota</taxon>
        <taxon>Fungi</taxon>
        <taxon>Dikarya</taxon>
        <taxon>Ascomycota</taxon>
        <taxon>Pezizomycotina</taxon>
        <taxon>Dothideomycetes</taxon>
        <taxon>Dothideomycetidae</taxon>
        <taxon>Mycosphaerellales</taxon>
        <taxon>Mycosphaerellaceae</taxon>
        <taxon>Pseudocercospora</taxon>
    </lineage>
</organism>
<accession>A0A139IQ11</accession>
<keyword evidence="2" id="KW-1185">Reference proteome</keyword>
<dbReference type="EMBL" id="LFZO01000029">
    <property type="protein sequence ID" value="KXT16853.1"/>
    <property type="molecule type" value="Genomic_DNA"/>
</dbReference>
<proteinExistence type="predicted"/>
<comment type="caution">
    <text evidence="1">The sequence shown here is derived from an EMBL/GenBank/DDBJ whole genome shotgun (WGS) entry which is preliminary data.</text>
</comment>
<name>A0A139IQ11_9PEZI</name>